<dbReference type="CDD" id="cd12281">
    <property type="entry name" value="RRM1_TatSF1_like"/>
    <property type="match status" value="1"/>
</dbReference>
<feature type="compositionally biased region" description="Basic and acidic residues" evidence="7">
    <location>
        <begin position="1"/>
        <end position="21"/>
    </location>
</feature>
<dbReference type="InterPro" id="IPR034392">
    <property type="entry name" value="TatSF1-like_RRM1"/>
</dbReference>
<evidence type="ECO:0000256" key="2">
    <source>
        <dbReference type="ARBA" id="ARBA00022664"/>
    </source>
</evidence>
<protein>
    <recommendedName>
        <fullName evidence="8">RRM domain-containing protein</fullName>
    </recommendedName>
</protein>
<dbReference type="SUPFAM" id="SSF54928">
    <property type="entry name" value="RNA-binding domain, RBD"/>
    <property type="match status" value="2"/>
</dbReference>
<evidence type="ECO:0000259" key="8">
    <source>
        <dbReference type="PROSITE" id="PS50102"/>
    </source>
</evidence>
<evidence type="ECO:0000313" key="9">
    <source>
        <dbReference type="EMBL" id="OIT34854.1"/>
    </source>
</evidence>
<feature type="domain" description="RRM" evidence="8">
    <location>
        <begin position="34"/>
        <end position="116"/>
    </location>
</feature>
<feature type="region of interest" description="Disordered" evidence="7">
    <location>
        <begin position="1"/>
        <end position="25"/>
    </location>
</feature>
<evidence type="ECO:0000256" key="3">
    <source>
        <dbReference type="ARBA" id="ARBA00022737"/>
    </source>
</evidence>
<accession>A0A314L1F9</accession>
<dbReference type="InterPro" id="IPR034393">
    <property type="entry name" value="TatSF1-like"/>
</dbReference>
<dbReference type="Proteomes" id="UP000187609">
    <property type="component" value="Unassembled WGS sequence"/>
</dbReference>
<dbReference type="Pfam" id="PF00076">
    <property type="entry name" value="RRM_1"/>
    <property type="match status" value="1"/>
</dbReference>
<keyword evidence="3" id="KW-0677">Repeat</keyword>
<evidence type="ECO:0000256" key="5">
    <source>
        <dbReference type="ARBA" id="ARBA00023187"/>
    </source>
</evidence>
<name>A0A314L1F9_NICAT</name>
<comment type="similarity">
    <text evidence="1">Belongs to the HTATSF1 family.</text>
</comment>
<proteinExistence type="inferred from homology"/>
<dbReference type="GO" id="GO:0005686">
    <property type="term" value="C:U2 snRNP"/>
    <property type="evidence" value="ECO:0007669"/>
    <property type="project" value="TreeGrafter"/>
</dbReference>
<dbReference type="InterPro" id="IPR035979">
    <property type="entry name" value="RBD_domain_sf"/>
</dbReference>
<dbReference type="FunFam" id="3.30.70.330:FF:000329">
    <property type="entry name" value="splicing factor U2AF-associated protein 2"/>
    <property type="match status" value="1"/>
</dbReference>
<dbReference type="PANTHER" id="PTHR15608">
    <property type="entry name" value="SPLICING FACTOR U2AF-ASSOCIATED PROTEIN 2"/>
    <property type="match status" value="1"/>
</dbReference>
<dbReference type="SMART" id="SM00360">
    <property type="entry name" value="RRM"/>
    <property type="match status" value="1"/>
</dbReference>
<dbReference type="EMBL" id="MJEQ01000646">
    <property type="protein sequence ID" value="OIT34854.1"/>
    <property type="molecule type" value="Genomic_DNA"/>
</dbReference>
<evidence type="ECO:0000256" key="4">
    <source>
        <dbReference type="ARBA" id="ARBA00022884"/>
    </source>
</evidence>
<dbReference type="Gramene" id="OIT34854">
    <property type="protein sequence ID" value="OIT34854"/>
    <property type="gene ID" value="A4A49_03706"/>
</dbReference>
<dbReference type="GO" id="GO:0005684">
    <property type="term" value="C:U2-type spliceosomal complex"/>
    <property type="evidence" value="ECO:0007669"/>
    <property type="project" value="TreeGrafter"/>
</dbReference>
<dbReference type="GO" id="GO:0000398">
    <property type="term" value="P:mRNA splicing, via spliceosome"/>
    <property type="evidence" value="ECO:0007669"/>
    <property type="project" value="InterPro"/>
</dbReference>
<comment type="caution">
    <text evidence="9">The sequence shown here is derived from an EMBL/GenBank/DDBJ whole genome shotgun (WGS) entry which is preliminary data.</text>
</comment>
<dbReference type="PROSITE" id="PS50102">
    <property type="entry name" value="RRM"/>
    <property type="match status" value="1"/>
</dbReference>
<keyword evidence="2" id="KW-0507">mRNA processing</keyword>
<keyword evidence="5" id="KW-0508">mRNA splicing</keyword>
<evidence type="ECO:0000256" key="1">
    <source>
        <dbReference type="ARBA" id="ARBA00007747"/>
    </source>
</evidence>
<keyword evidence="4 6" id="KW-0694">RNA-binding</keyword>
<gene>
    <name evidence="9" type="ORF">A4A49_03706</name>
</gene>
<reference evidence="9" key="1">
    <citation type="submission" date="2016-11" db="EMBL/GenBank/DDBJ databases">
        <title>The genome of Nicotiana attenuata.</title>
        <authorList>
            <person name="Xu S."/>
            <person name="Brockmoeller T."/>
            <person name="Gaquerel E."/>
            <person name="Navarro A."/>
            <person name="Kuhl H."/>
            <person name="Gase K."/>
            <person name="Ling Z."/>
            <person name="Zhou W."/>
            <person name="Kreitzer C."/>
            <person name="Stanke M."/>
            <person name="Tang H."/>
            <person name="Lyons E."/>
            <person name="Pandey P."/>
            <person name="Pandey S.P."/>
            <person name="Timmermann B."/>
            <person name="Baldwin I.T."/>
        </authorList>
    </citation>
    <scope>NUCLEOTIDE SEQUENCE [LARGE SCALE GENOMIC DNA]</scope>
    <source>
        <strain evidence="9">UT</strain>
    </source>
</reference>
<evidence type="ECO:0000256" key="6">
    <source>
        <dbReference type="PROSITE-ProRule" id="PRU00176"/>
    </source>
</evidence>
<dbReference type="AlphaFoldDB" id="A0A314L1F9"/>
<dbReference type="Gene3D" id="3.30.70.330">
    <property type="match status" value="2"/>
</dbReference>
<keyword evidence="10" id="KW-1185">Reference proteome</keyword>
<sequence length="235" mass="27019">MDNKGKTKLDEETDSEKKESNKPPNSWFELRINTHVYITGLPEDVTVEEIIEVFIKEDPVTQNPRVKIYFDKETGKKKGDALVTYLKEPSVDLAIKILDGTPLRLGEKIPMKVARAEFKQKGEKFVPKEIDKNKKKKLQKVEQRMLSWSGRDDTGILISATVVLRYMFAPVELKEDENLCSEIKEDVREECLKFGPVGLVKVCENHPHGVVLVKFKDRRDAHRCIHYNILGLQSL</sequence>
<evidence type="ECO:0000256" key="7">
    <source>
        <dbReference type="SAM" id="MobiDB-lite"/>
    </source>
</evidence>
<organism evidence="9 10">
    <name type="scientific">Nicotiana attenuata</name>
    <name type="common">Coyote tobacco</name>
    <dbReference type="NCBI Taxonomy" id="49451"/>
    <lineage>
        <taxon>Eukaryota</taxon>
        <taxon>Viridiplantae</taxon>
        <taxon>Streptophyta</taxon>
        <taxon>Embryophyta</taxon>
        <taxon>Tracheophyta</taxon>
        <taxon>Spermatophyta</taxon>
        <taxon>Magnoliopsida</taxon>
        <taxon>eudicotyledons</taxon>
        <taxon>Gunneridae</taxon>
        <taxon>Pentapetalae</taxon>
        <taxon>asterids</taxon>
        <taxon>lamiids</taxon>
        <taxon>Solanales</taxon>
        <taxon>Solanaceae</taxon>
        <taxon>Nicotianoideae</taxon>
        <taxon>Nicotianeae</taxon>
        <taxon>Nicotiana</taxon>
    </lineage>
</organism>
<dbReference type="GO" id="GO:0003723">
    <property type="term" value="F:RNA binding"/>
    <property type="evidence" value="ECO:0007669"/>
    <property type="project" value="UniProtKB-UniRule"/>
</dbReference>
<dbReference type="FunFam" id="3.30.70.330:FF:000105">
    <property type="entry name" value="HIV Tat-specific factor 1 homolog"/>
    <property type="match status" value="1"/>
</dbReference>
<dbReference type="STRING" id="49451.A0A314L1F9"/>
<dbReference type="InterPro" id="IPR000504">
    <property type="entry name" value="RRM_dom"/>
</dbReference>
<evidence type="ECO:0000313" key="10">
    <source>
        <dbReference type="Proteomes" id="UP000187609"/>
    </source>
</evidence>
<dbReference type="SMR" id="A0A314L1F9"/>
<dbReference type="InterPro" id="IPR012677">
    <property type="entry name" value="Nucleotide-bd_a/b_plait_sf"/>
</dbReference>
<dbReference type="PANTHER" id="PTHR15608:SF0">
    <property type="entry name" value="HIV TAT-SPECIFIC FACTOR 1"/>
    <property type="match status" value="1"/>
</dbReference>